<dbReference type="CDD" id="cd15787">
    <property type="entry name" value="YycH_N"/>
    <property type="match status" value="1"/>
</dbReference>
<proteinExistence type="predicted"/>
<keyword evidence="1" id="KW-1133">Transmembrane helix</keyword>
<gene>
    <name evidence="3" type="ORF">LF543_00090</name>
</gene>
<dbReference type="Gene3D" id="3.30.310.160">
    <property type="entry name" value="YycH protein, domain 2"/>
    <property type="match status" value="1"/>
</dbReference>
<organism evidence="3 4">
    <name type="scientific">Fructilactobacillus fructivorans</name>
    <dbReference type="NCBI Taxonomy" id="1614"/>
    <lineage>
        <taxon>Bacteria</taxon>
        <taxon>Bacillati</taxon>
        <taxon>Bacillota</taxon>
        <taxon>Bacilli</taxon>
        <taxon>Lactobacillales</taxon>
        <taxon>Lactobacillaceae</taxon>
        <taxon>Fructilactobacillus</taxon>
    </lineage>
</organism>
<sequence>MSKERDRRSISHYQMNQLRRIFGMKEKLKPYILPVSLCIAVLVSLVLIVALLVNPARFGSRMHQDKSATLKSEVSSKNRYDIYSPTEVIRTAKDGKQGLLTSETTSLTGELVKNIETYHVESVKEISKDNQKHFINTLNSNNSLMLNYGSEIPVKLLSKIFDSKVGSNNFNVNRMILPLGDNTHFYLLGDNGYHVYEVTTKKRNLNQLQNILNKKIQSVNVQMRTLNDRPFLFYPNRVKMRNYGYLLAEQSQTAYINRVLGNTTDTSVKHRKKSTTYSSRDQSLNFDDDDNVLYQDYKQNKRERSYANVLNSAYGYANKLGIPLDNARFDSYNPVKNTVTYRTFVEGYPVFNQKRLGTCSFTMGNGGATRYEFSLLSFQIPIPTNAESTTLPSTGTVLNQLSAEGIDMKKVRSITLGYQVVPEKNNKQLITLQPSWFVNYDGSWINYQLIGNGTGKESF</sequence>
<dbReference type="Pfam" id="PF07435">
    <property type="entry name" value="YycH"/>
    <property type="match status" value="1"/>
</dbReference>
<dbReference type="Proteomes" id="UP000327194">
    <property type="component" value="Chromosome"/>
</dbReference>
<feature type="transmembrane region" description="Helical" evidence="1">
    <location>
        <begin position="31"/>
        <end position="53"/>
    </location>
</feature>
<dbReference type="AlphaFoldDB" id="A0AAE6NYW0"/>
<keyword evidence="1" id="KW-0472">Membrane</keyword>
<dbReference type="InterPro" id="IPR042274">
    <property type="entry name" value="YycH/YycI_2"/>
</dbReference>
<evidence type="ECO:0000256" key="1">
    <source>
        <dbReference type="SAM" id="Phobius"/>
    </source>
</evidence>
<evidence type="ECO:0000259" key="2">
    <source>
        <dbReference type="Pfam" id="PF07435"/>
    </source>
</evidence>
<name>A0AAE6NYW0_9LACO</name>
<dbReference type="EMBL" id="CP045562">
    <property type="protein sequence ID" value="QFX92076.1"/>
    <property type="molecule type" value="Genomic_DNA"/>
</dbReference>
<evidence type="ECO:0000313" key="4">
    <source>
        <dbReference type="Proteomes" id="UP000327194"/>
    </source>
</evidence>
<dbReference type="KEGG" id="lfv:LF543_00090"/>
<keyword evidence="1" id="KW-0812">Transmembrane</keyword>
<dbReference type="InterPro" id="IPR009996">
    <property type="entry name" value="YycH"/>
</dbReference>
<accession>A0AAE6NYW0</accession>
<feature type="domain" description="Regulatory protein YycH" evidence="2">
    <location>
        <begin position="37"/>
        <end position="448"/>
    </location>
</feature>
<protein>
    <recommendedName>
        <fullName evidence="2">Regulatory protein YycH domain-containing protein</fullName>
    </recommendedName>
</protein>
<evidence type="ECO:0000313" key="3">
    <source>
        <dbReference type="EMBL" id="QFX92076.1"/>
    </source>
</evidence>
<reference evidence="3 4" key="1">
    <citation type="submission" date="2019-10" db="EMBL/GenBank/DDBJ databases">
        <title>Genome sequencing of Lactobacillus fructivorans.</title>
        <authorList>
            <person name="Kim K."/>
        </authorList>
    </citation>
    <scope>NUCLEOTIDE SEQUENCE [LARGE SCALE GENOMIC DNA]</scope>
    <source>
        <strain evidence="3 4">LF543</strain>
    </source>
</reference>